<keyword evidence="1" id="KW-0812">Transmembrane</keyword>
<feature type="transmembrane region" description="Helical" evidence="1">
    <location>
        <begin position="12"/>
        <end position="31"/>
    </location>
</feature>
<evidence type="ECO:0000256" key="1">
    <source>
        <dbReference type="SAM" id="Phobius"/>
    </source>
</evidence>
<dbReference type="EMBL" id="UGNV01000001">
    <property type="protein sequence ID" value="STX28427.1"/>
    <property type="molecule type" value="Genomic_DNA"/>
</dbReference>
<dbReference type="Proteomes" id="UP000254968">
    <property type="component" value="Unassembled WGS sequence"/>
</dbReference>
<proteinExistence type="predicted"/>
<dbReference type="OrthoDB" id="5652823at2"/>
<accession>A0A378HZS0</accession>
<keyword evidence="1" id="KW-0472">Membrane</keyword>
<evidence type="ECO:0000313" key="3">
    <source>
        <dbReference type="Proteomes" id="UP000254968"/>
    </source>
</evidence>
<gene>
    <name evidence="2" type="ORF">NCTC13315_00957</name>
</gene>
<keyword evidence="1" id="KW-1133">Transmembrane helix</keyword>
<keyword evidence="3" id="KW-1185">Reference proteome</keyword>
<dbReference type="RefSeq" id="WP_115302176.1">
    <property type="nucleotide sequence ID" value="NZ_CAAAHO010000001.1"/>
</dbReference>
<protein>
    <submittedName>
        <fullName evidence="2">Uncharacterized protein</fullName>
    </submittedName>
</protein>
<name>A0A378HZS0_9GAMM</name>
<evidence type="ECO:0000313" key="2">
    <source>
        <dbReference type="EMBL" id="STX28427.1"/>
    </source>
</evidence>
<sequence length="107" mass="12618">MIKHYIRSTIIILLQAILPILALFILAPLLINKNSFAQWQHVLTNNQPVFIILHGLFYLALVWLWPKLITRLQTQNQLSPPQLSSALNIRWYLLTIFIFIDALMIWR</sequence>
<feature type="transmembrane region" description="Helical" evidence="1">
    <location>
        <begin position="89"/>
        <end position="106"/>
    </location>
</feature>
<dbReference type="AlphaFoldDB" id="A0A378HZS0"/>
<feature type="transmembrane region" description="Helical" evidence="1">
    <location>
        <begin position="51"/>
        <end position="69"/>
    </location>
</feature>
<organism evidence="2 3">
    <name type="scientific">Legionella beliardensis</name>
    <dbReference type="NCBI Taxonomy" id="91822"/>
    <lineage>
        <taxon>Bacteria</taxon>
        <taxon>Pseudomonadati</taxon>
        <taxon>Pseudomonadota</taxon>
        <taxon>Gammaproteobacteria</taxon>
        <taxon>Legionellales</taxon>
        <taxon>Legionellaceae</taxon>
        <taxon>Legionella</taxon>
    </lineage>
</organism>
<reference evidence="2 3" key="1">
    <citation type="submission" date="2018-06" db="EMBL/GenBank/DDBJ databases">
        <authorList>
            <consortium name="Pathogen Informatics"/>
            <person name="Doyle S."/>
        </authorList>
    </citation>
    <scope>NUCLEOTIDE SEQUENCE [LARGE SCALE GENOMIC DNA]</scope>
    <source>
        <strain evidence="2 3">NCTC13315</strain>
    </source>
</reference>